<dbReference type="Pfam" id="PF07714">
    <property type="entry name" value="PK_Tyr_Ser-Thr"/>
    <property type="match status" value="1"/>
</dbReference>
<dbReference type="AlphaFoldDB" id="A0A388LWU7"/>
<dbReference type="Gene3D" id="1.10.510.10">
    <property type="entry name" value="Transferase(Phosphotransferase) domain 1"/>
    <property type="match status" value="1"/>
</dbReference>
<evidence type="ECO:0000256" key="2">
    <source>
        <dbReference type="PROSITE-ProRule" id="PRU00221"/>
    </source>
</evidence>
<feature type="repeat" description="WD" evidence="2">
    <location>
        <begin position="284"/>
        <end position="313"/>
    </location>
</feature>
<dbReference type="PROSITE" id="PS50082">
    <property type="entry name" value="WD_REPEATS_2"/>
    <property type="match status" value="1"/>
</dbReference>
<dbReference type="PANTHER" id="PTHR45647">
    <property type="entry name" value="OS02G0152300 PROTEIN"/>
    <property type="match status" value="1"/>
</dbReference>
<keyword evidence="2" id="KW-0853">WD repeat</keyword>
<evidence type="ECO:0000256" key="3">
    <source>
        <dbReference type="SAM" id="Coils"/>
    </source>
</evidence>
<evidence type="ECO:0000313" key="6">
    <source>
        <dbReference type="EMBL" id="GBG86692.1"/>
    </source>
</evidence>
<dbReference type="InterPro" id="IPR000719">
    <property type="entry name" value="Prot_kinase_dom"/>
</dbReference>
<dbReference type="OrthoDB" id="5962695at2759"/>
<keyword evidence="3" id="KW-0175">Coiled coil</keyword>
<dbReference type="PROSITE" id="PS50011">
    <property type="entry name" value="PROTEIN_KINASE_DOM"/>
    <property type="match status" value="1"/>
</dbReference>
<dbReference type="InterPro" id="IPR001680">
    <property type="entry name" value="WD40_rpt"/>
</dbReference>
<dbReference type="SUPFAM" id="SSF50978">
    <property type="entry name" value="WD40 repeat-like"/>
    <property type="match status" value="1"/>
</dbReference>
<feature type="region of interest" description="Disordered" evidence="4">
    <location>
        <begin position="699"/>
        <end position="729"/>
    </location>
</feature>
<evidence type="ECO:0000256" key="1">
    <source>
        <dbReference type="ARBA" id="ARBA00022786"/>
    </source>
</evidence>
<sequence>MGHHRRVMTDMECPDGQGELRLTARFRESNLGDCWLDIDVHPSKPWFLFIRSQRTLQIWNYKDGTLKVKLNHSGGGSRYLAAKFVGKNDWVAVSHFTGWGYNIIIYQIVRIKAQNLDSDMWAVNKVKYVQVEKKSSRSSQLHVNPLSSYPLAVSPSSRYILTTGKSSIYMLDLHQSCTEPIFIDKCGITQLSFHPRQLHIFAAGGCSGEIRLFDSGQRSALQTAQAGKVFITSLQFDGDRQKTLLIAGNNRDKVQIWDYKSKACVVVLERSVRAAKCCNALALFHPQWPYVLSASEDGTLWIWNKSNYKLLLSFHTGVRKLRSMAVCRNSNELLLGGEGAFLVVEADQLMLRPEKKIKTGEGDVYGRNNADKQITTPESKEAVRDQKAEKKEAERVLQPPLEVEPSNVAVVGMDAARERSDRSGPGPEHFERRDAGSILRFESDLFDHRMEEAAATDDGICLHSELANTVNKLESDANTWMDNMLMLGDRSKRSGSDNAKEERRDGGTVKLCATQASNVMVGEREVLEEISLVSSGSENDETNKRMCANEVCNLEAALHHTPSKENVSKLVRKNFKRSPPELHQENKRMQMQEDTLTADHPVKDKEVVTDKISDLKAGREVLEAKSERYGRDYDDRASHDAERIKELEKEVSDLMAEKAELNERFERSASEHDKNEQTHAEKIRQLESEVSNLVAEREALRERSEQCGSDPRERERVNANSIDRLDAERSEERSEKSVFRIQELDKEVASLTAERSALTQRVERLTVKVHELGRRLQSECNARQRLEKCAELRQAGNQEKKEGDDRFPLEFSFTELQAATGNFNDSCKVQERSYGVVYEGKITPVLIKTFKAGEKMWSQDAKSTREMIQKLKSLRHPNLQTLLGVCYEGNCLLVYEHMANGSLKDRISCAAQGPMKGGGGFLVLSWHVRLWVLAEVAEALFFLHSTQLVDGGGPVIHRAINPENIFLDNKLSAKIGEVDAALLAPSKASRRCLSPDANMQYLAPESCRSRVFDEKTDIYSFGITMLETLTGNFQDAVGTIENAVKDASVFPSALDAKAGVWDVDLALQVAQLGLRCANLDRSNRPSMADGEGAILPTLNAIASKVKLAISQR</sequence>
<evidence type="ECO:0000259" key="5">
    <source>
        <dbReference type="PROSITE" id="PS50011"/>
    </source>
</evidence>
<comment type="caution">
    <text evidence="6">The sequence shown here is derived from an EMBL/GenBank/DDBJ whole genome shotgun (WGS) entry which is preliminary data.</text>
</comment>
<dbReference type="SMART" id="SM00320">
    <property type="entry name" value="WD40"/>
    <property type="match status" value="3"/>
</dbReference>
<dbReference type="InterPro" id="IPR011009">
    <property type="entry name" value="Kinase-like_dom_sf"/>
</dbReference>
<feature type="region of interest" description="Disordered" evidence="4">
    <location>
        <begin position="360"/>
        <end position="395"/>
    </location>
</feature>
<feature type="coiled-coil region" evidence="3">
    <location>
        <begin position="741"/>
        <end position="768"/>
    </location>
</feature>
<dbReference type="Gene3D" id="2.130.10.10">
    <property type="entry name" value="YVTN repeat-like/Quinoprotein amine dehydrogenase"/>
    <property type="match status" value="1"/>
</dbReference>
<proteinExistence type="predicted"/>
<evidence type="ECO:0000256" key="4">
    <source>
        <dbReference type="SAM" id="MobiDB-lite"/>
    </source>
</evidence>
<organism evidence="6 7">
    <name type="scientific">Chara braunii</name>
    <name type="common">Braun's stonewort</name>
    <dbReference type="NCBI Taxonomy" id="69332"/>
    <lineage>
        <taxon>Eukaryota</taxon>
        <taxon>Viridiplantae</taxon>
        <taxon>Streptophyta</taxon>
        <taxon>Charophyceae</taxon>
        <taxon>Charales</taxon>
        <taxon>Characeae</taxon>
        <taxon>Chara</taxon>
    </lineage>
</organism>
<accession>A0A388LWU7</accession>
<dbReference type="InterPro" id="IPR051348">
    <property type="entry name" value="U-box_ubiquitin_ligases"/>
</dbReference>
<dbReference type="PANTHER" id="PTHR45647:SF139">
    <property type="entry name" value="OS02G0152300 PROTEIN"/>
    <property type="match status" value="1"/>
</dbReference>
<gene>
    <name evidence="6" type="ORF">CBR_g41755</name>
</gene>
<dbReference type="InterPro" id="IPR015943">
    <property type="entry name" value="WD40/YVTN_repeat-like_dom_sf"/>
</dbReference>
<dbReference type="InterPro" id="IPR036322">
    <property type="entry name" value="WD40_repeat_dom_sf"/>
</dbReference>
<dbReference type="InterPro" id="IPR001245">
    <property type="entry name" value="Ser-Thr/Tyr_kinase_cat_dom"/>
</dbReference>
<dbReference type="GO" id="GO:0004672">
    <property type="term" value="F:protein kinase activity"/>
    <property type="evidence" value="ECO:0007669"/>
    <property type="project" value="InterPro"/>
</dbReference>
<dbReference type="Gene3D" id="3.30.200.20">
    <property type="entry name" value="Phosphorylase Kinase, domain 1"/>
    <property type="match status" value="1"/>
</dbReference>
<evidence type="ECO:0000313" key="7">
    <source>
        <dbReference type="Proteomes" id="UP000265515"/>
    </source>
</evidence>
<keyword evidence="7" id="KW-1185">Reference proteome</keyword>
<feature type="compositionally biased region" description="Basic and acidic residues" evidence="4">
    <location>
        <begin position="378"/>
        <end position="395"/>
    </location>
</feature>
<dbReference type="EMBL" id="BFEA01000575">
    <property type="protein sequence ID" value="GBG86692.1"/>
    <property type="molecule type" value="Genomic_DNA"/>
</dbReference>
<dbReference type="GO" id="GO:0005524">
    <property type="term" value="F:ATP binding"/>
    <property type="evidence" value="ECO:0007669"/>
    <property type="project" value="InterPro"/>
</dbReference>
<feature type="domain" description="Protein kinase" evidence="5">
    <location>
        <begin position="823"/>
        <end position="1098"/>
    </location>
</feature>
<reference evidence="6 7" key="1">
    <citation type="journal article" date="2018" name="Cell">
        <title>The Chara Genome: Secondary Complexity and Implications for Plant Terrestrialization.</title>
        <authorList>
            <person name="Nishiyama T."/>
            <person name="Sakayama H."/>
            <person name="Vries J.D."/>
            <person name="Buschmann H."/>
            <person name="Saint-Marcoux D."/>
            <person name="Ullrich K.K."/>
            <person name="Haas F.B."/>
            <person name="Vanderstraeten L."/>
            <person name="Becker D."/>
            <person name="Lang D."/>
            <person name="Vosolsobe S."/>
            <person name="Rombauts S."/>
            <person name="Wilhelmsson P.K.I."/>
            <person name="Janitza P."/>
            <person name="Kern R."/>
            <person name="Heyl A."/>
            <person name="Rumpler F."/>
            <person name="Villalobos L.I.A.C."/>
            <person name="Clay J.M."/>
            <person name="Skokan R."/>
            <person name="Toyoda A."/>
            <person name="Suzuki Y."/>
            <person name="Kagoshima H."/>
            <person name="Schijlen E."/>
            <person name="Tajeshwar N."/>
            <person name="Catarino B."/>
            <person name="Hetherington A.J."/>
            <person name="Saltykova A."/>
            <person name="Bonnot C."/>
            <person name="Breuninger H."/>
            <person name="Symeonidi A."/>
            <person name="Radhakrishnan G.V."/>
            <person name="Van Nieuwerburgh F."/>
            <person name="Deforce D."/>
            <person name="Chang C."/>
            <person name="Karol K.G."/>
            <person name="Hedrich R."/>
            <person name="Ulvskov P."/>
            <person name="Glockner G."/>
            <person name="Delwiche C.F."/>
            <person name="Petrasek J."/>
            <person name="Van de Peer Y."/>
            <person name="Friml J."/>
            <person name="Beilby M."/>
            <person name="Dolan L."/>
            <person name="Kohara Y."/>
            <person name="Sugano S."/>
            <person name="Fujiyama A."/>
            <person name="Delaux P.-M."/>
            <person name="Quint M."/>
            <person name="TheiBen G."/>
            <person name="Hagemann M."/>
            <person name="Harholt J."/>
            <person name="Dunand C."/>
            <person name="Zachgo S."/>
            <person name="Langdale J."/>
            <person name="Maumus F."/>
            <person name="Straeten D.V.D."/>
            <person name="Gould S.B."/>
            <person name="Rensing S.A."/>
        </authorList>
    </citation>
    <scope>NUCLEOTIDE SEQUENCE [LARGE SCALE GENOMIC DNA]</scope>
    <source>
        <strain evidence="6 7">S276</strain>
    </source>
</reference>
<name>A0A388LWU7_CHABU</name>
<protein>
    <recommendedName>
        <fullName evidence="5">Protein kinase domain-containing protein</fullName>
    </recommendedName>
</protein>
<dbReference type="Gramene" id="GBG86692">
    <property type="protein sequence ID" value="GBG86692"/>
    <property type="gene ID" value="CBR_g41755"/>
</dbReference>
<dbReference type="Proteomes" id="UP000265515">
    <property type="component" value="Unassembled WGS sequence"/>
</dbReference>
<keyword evidence="1" id="KW-0833">Ubl conjugation pathway</keyword>
<dbReference type="SUPFAM" id="SSF56112">
    <property type="entry name" value="Protein kinase-like (PK-like)"/>
    <property type="match status" value="1"/>
</dbReference>